<protein>
    <submittedName>
        <fullName evidence="2">Sporulation protein YqfC</fullName>
    </submittedName>
</protein>
<organism evidence="2 3">
    <name type="scientific">Anaerosalibacter bizertensis</name>
    <dbReference type="NCBI Taxonomy" id="932217"/>
    <lineage>
        <taxon>Bacteria</taxon>
        <taxon>Bacillati</taxon>
        <taxon>Bacillota</taxon>
        <taxon>Tissierellia</taxon>
        <taxon>Tissierellales</taxon>
        <taxon>Sporanaerobacteraceae</taxon>
        <taxon>Anaerosalibacter</taxon>
    </lineage>
</organism>
<reference evidence="1" key="2">
    <citation type="submission" date="2022-01" db="EMBL/GenBank/DDBJ databases">
        <title>Collection of gut derived symbiotic bacterial strains cultured from healthy donors.</title>
        <authorList>
            <person name="Lin H."/>
            <person name="Kohout C."/>
            <person name="Waligurski E."/>
            <person name="Pamer E.G."/>
        </authorList>
    </citation>
    <scope>NUCLEOTIDE SEQUENCE</scope>
    <source>
        <strain evidence="1">MSK.14.39</strain>
    </source>
</reference>
<dbReference type="InterPro" id="IPR022477">
    <property type="entry name" value="Spore_YqfC"/>
</dbReference>
<dbReference type="EMBL" id="VULR01000009">
    <property type="protein sequence ID" value="MSS43637.1"/>
    <property type="molecule type" value="Genomic_DNA"/>
</dbReference>
<gene>
    <name evidence="2" type="primary">yqfC</name>
    <name evidence="2" type="ORF">FYJ27_07845</name>
    <name evidence="1" type="ORF">L0P62_06250</name>
</gene>
<accession>A0A844FHT4</accession>
<proteinExistence type="predicted"/>
<evidence type="ECO:0000313" key="1">
    <source>
        <dbReference type="EMBL" id="MCG4565045.1"/>
    </source>
</evidence>
<sequence>MKKRMDQIKSNVSDIFELPKDIVMDLPKITIVGNMQVLVTNHKGLIEYTKNIIRINTNCGVLKIIGADMCIKTIITEEIIINGTIEGIEFLY</sequence>
<dbReference type="EMBL" id="JAKNID010000018">
    <property type="protein sequence ID" value="MCG4565045.1"/>
    <property type="molecule type" value="Genomic_DNA"/>
</dbReference>
<evidence type="ECO:0000313" key="4">
    <source>
        <dbReference type="Proteomes" id="UP001108123"/>
    </source>
</evidence>
<keyword evidence="4" id="KW-1185">Reference proteome</keyword>
<comment type="caution">
    <text evidence="2">The sequence shown here is derived from an EMBL/GenBank/DDBJ whole genome shotgun (WGS) entry which is preliminary data.</text>
</comment>
<evidence type="ECO:0000313" key="3">
    <source>
        <dbReference type="Proteomes" id="UP000462760"/>
    </source>
</evidence>
<dbReference type="NCBIfam" id="TIGR02856">
    <property type="entry name" value="spore_yqfC"/>
    <property type="match status" value="1"/>
</dbReference>
<name>A0A844FHT4_9FIRM</name>
<reference evidence="2 3" key="1">
    <citation type="submission" date="2019-08" db="EMBL/GenBank/DDBJ databases">
        <title>In-depth cultivation of the pig gut microbiome towards novel bacterial diversity and tailored functional studies.</title>
        <authorList>
            <person name="Wylensek D."/>
            <person name="Hitch T.C.A."/>
            <person name="Clavel T."/>
        </authorList>
    </citation>
    <scope>NUCLEOTIDE SEQUENCE [LARGE SCALE GENOMIC DNA]</scope>
    <source>
        <strain evidence="2 3">Med78-601-WT-4W-RMD-3</strain>
    </source>
</reference>
<dbReference type="Proteomes" id="UP000462760">
    <property type="component" value="Unassembled WGS sequence"/>
</dbReference>
<dbReference type="RefSeq" id="WP_216384799.1">
    <property type="nucleotide sequence ID" value="NZ_JAHLOA010000009.1"/>
</dbReference>
<dbReference type="AlphaFoldDB" id="A0A844FHT4"/>
<dbReference type="Pfam" id="PF07873">
    <property type="entry name" value="YabP"/>
    <property type="match status" value="1"/>
</dbReference>
<dbReference type="InterPro" id="IPR022476">
    <property type="entry name" value="Spore_YabP/YqfC"/>
</dbReference>
<evidence type="ECO:0000313" key="2">
    <source>
        <dbReference type="EMBL" id="MSS43637.1"/>
    </source>
</evidence>
<dbReference type="Proteomes" id="UP001108123">
    <property type="component" value="Unassembled WGS sequence"/>
</dbReference>